<name>A0A2N9H6H5_FAGSY</name>
<dbReference type="AlphaFoldDB" id="A0A2N9H6H5"/>
<organism evidence="2">
    <name type="scientific">Fagus sylvatica</name>
    <name type="common">Beechnut</name>
    <dbReference type="NCBI Taxonomy" id="28930"/>
    <lineage>
        <taxon>Eukaryota</taxon>
        <taxon>Viridiplantae</taxon>
        <taxon>Streptophyta</taxon>
        <taxon>Embryophyta</taxon>
        <taxon>Tracheophyta</taxon>
        <taxon>Spermatophyta</taxon>
        <taxon>Magnoliopsida</taxon>
        <taxon>eudicotyledons</taxon>
        <taxon>Gunneridae</taxon>
        <taxon>Pentapetalae</taxon>
        <taxon>rosids</taxon>
        <taxon>fabids</taxon>
        <taxon>Fagales</taxon>
        <taxon>Fagaceae</taxon>
        <taxon>Fagus</taxon>
    </lineage>
</organism>
<protein>
    <submittedName>
        <fullName evidence="2">Uncharacterized protein</fullName>
    </submittedName>
</protein>
<evidence type="ECO:0000256" key="1">
    <source>
        <dbReference type="SAM" id="MobiDB-lite"/>
    </source>
</evidence>
<feature type="compositionally biased region" description="Polar residues" evidence="1">
    <location>
        <begin position="134"/>
        <end position="145"/>
    </location>
</feature>
<gene>
    <name evidence="2" type="ORF">FSB_LOCUS35046</name>
</gene>
<proteinExistence type="predicted"/>
<feature type="compositionally biased region" description="Polar residues" evidence="1">
    <location>
        <begin position="39"/>
        <end position="48"/>
    </location>
</feature>
<dbReference type="EMBL" id="OIVN01002885">
    <property type="protein sequence ID" value="SPD07164.1"/>
    <property type="molecule type" value="Genomic_DNA"/>
</dbReference>
<feature type="region of interest" description="Disordered" evidence="1">
    <location>
        <begin position="28"/>
        <end position="48"/>
    </location>
</feature>
<sequence length="145" mass="15712">MQEKLADEEVQLTEKEIIEQVLGTRPGYARGMGKFVIPTPSSSRSYHATEVNSELETCKQELAETKQHLTETKEQMAEAKGTNSTDGRIATPTIGHTKRNTAPVGGKPKRNTVPDGGKPKRKSRNTTPVGGKSKGNTTSYRASNG</sequence>
<accession>A0A2N9H6H5</accession>
<reference evidence="2" key="1">
    <citation type="submission" date="2018-02" db="EMBL/GenBank/DDBJ databases">
        <authorList>
            <person name="Cohen D.B."/>
            <person name="Kent A.D."/>
        </authorList>
    </citation>
    <scope>NUCLEOTIDE SEQUENCE</scope>
</reference>
<feature type="region of interest" description="Disordered" evidence="1">
    <location>
        <begin position="72"/>
        <end position="145"/>
    </location>
</feature>
<evidence type="ECO:0000313" key="2">
    <source>
        <dbReference type="EMBL" id="SPD07164.1"/>
    </source>
</evidence>